<dbReference type="EMBL" id="SZYD01000016">
    <property type="protein sequence ID" value="KAD3336900.1"/>
    <property type="molecule type" value="Genomic_DNA"/>
</dbReference>
<comment type="caution">
    <text evidence="1">The sequence shown here is derived from an EMBL/GenBank/DDBJ whole genome shotgun (WGS) entry which is preliminary data.</text>
</comment>
<name>A0A5N6M8H6_9ASTR</name>
<evidence type="ECO:0000313" key="2">
    <source>
        <dbReference type="Proteomes" id="UP000326396"/>
    </source>
</evidence>
<evidence type="ECO:0000313" key="1">
    <source>
        <dbReference type="EMBL" id="KAD3336900.1"/>
    </source>
</evidence>
<proteinExistence type="predicted"/>
<sequence>MTGIRWPINQYENKVKTGSLVESEHLKKLRSTSWKAGKNFSTEVNSLTGLCRFFCLRYLVHTIDTTSSHETQVKRAQVQPVLIGDGG</sequence>
<gene>
    <name evidence="1" type="ORF">E3N88_32419</name>
</gene>
<protein>
    <submittedName>
        <fullName evidence="1">Uncharacterized protein</fullName>
    </submittedName>
</protein>
<organism evidence="1 2">
    <name type="scientific">Mikania micrantha</name>
    <name type="common">bitter vine</name>
    <dbReference type="NCBI Taxonomy" id="192012"/>
    <lineage>
        <taxon>Eukaryota</taxon>
        <taxon>Viridiplantae</taxon>
        <taxon>Streptophyta</taxon>
        <taxon>Embryophyta</taxon>
        <taxon>Tracheophyta</taxon>
        <taxon>Spermatophyta</taxon>
        <taxon>Magnoliopsida</taxon>
        <taxon>eudicotyledons</taxon>
        <taxon>Gunneridae</taxon>
        <taxon>Pentapetalae</taxon>
        <taxon>asterids</taxon>
        <taxon>campanulids</taxon>
        <taxon>Asterales</taxon>
        <taxon>Asteraceae</taxon>
        <taxon>Asteroideae</taxon>
        <taxon>Heliantheae alliance</taxon>
        <taxon>Eupatorieae</taxon>
        <taxon>Mikania</taxon>
    </lineage>
</organism>
<accession>A0A5N6M8H6</accession>
<reference evidence="1 2" key="1">
    <citation type="submission" date="2019-05" db="EMBL/GenBank/DDBJ databases">
        <title>Mikania micrantha, genome provides insights into the molecular mechanism of rapid growth.</title>
        <authorList>
            <person name="Liu B."/>
        </authorList>
    </citation>
    <scope>NUCLEOTIDE SEQUENCE [LARGE SCALE GENOMIC DNA]</scope>
    <source>
        <strain evidence="1">NLD-2019</strain>
        <tissue evidence="1">Leaf</tissue>
    </source>
</reference>
<dbReference type="Proteomes" id="UP000326396">
    <property type="component" value="Linkage Group LG6"/>
</dbReference>
<keyword evidence="2" id="KW-1185">Reference proteome</keyword>
<dbReference type="AlphaFoldDB" id="A0A5N6M8H6"/>